<dbReference type="AlphaFoldDB" id="A0A2K3M7E1"/>
<accession>A0A2K3M7E1</accession>
<feature type="compositionally biased region" description="Polar residues" evidence="1">
    <location>
        <begin position="1"/>
        <end position="16"/>
    </location>
</feature>
<feature type="compositionally biased region" description="Basic and acidic residues" evidence="1">
    <location>
        <begin position="18"/>
        <end position="30"/>
    </location>
</feature>
<organism evidence="2 3">
    <name type="scientific">Trifolium pratense</name>
    <name type="common">Red clover</name>
    <dbReference type="NCBI Taxonomy" id="57577"/>
    <lineage>
        <taxon>Eukaryota</taxon>
        <taxon>Viridiplantae</taxon>
        <taxon>Streptophyta</taxon>
        <taxon>Embryophyta</taxon>
        <taxon>Tracheophyta</taxon>
        <taxon>Spermatophyta</taxon>
        <taxon>Magnoliopsida</taxon>
        <taxon>eudicotyledons</taxon>
        <taxon>Gunneridae</taxon>
        <taxon>Pentapetalae</taxon>
        <taxon>rosids</taxon>
        <taxon>fabids</taxon>
        <taxon>Fabales</taxon>
        <taxon>Fabaceae</taxon>
        <taxon>Papilionoideae</taxon>
        <taxon>50 kb inversion clade</taxon>
        <taxon>NPAAA clade</taxon>
        <taxon>Hologalegina</taxon>
        <taxon>IRL clade</taxon>
        <taxon>Trifolieae</taxon>
        <taxon>Trifolium</taxon>
    </lineage>
</organism>
<dbReference type="EMBL" id="ASHM01051907">
    <property type="protein sequence ID" value="PNX86704.1"/>
    <property type="molecule type" value="Genomic_DNA"/>
</dbReference>
<reference evidence="2 3" key="2">
    <citation type="journal article" date="2017" name="Front. Plant Sci.">
        <title>Gene Classification and Mining of Molecular Markers Useful in Red Clover (Trifolium pratense) Breeding.</title>
        <authorList>
            <person name="Istvanek J."/>
            <person name="Dluhosova J."/>
            <person name="Dluhos P."/>
            <person name="Patkova L."/>
            <person name="Nedelnik J."/>
            <person name="Repkova J."/>
        </authorList>
    </citation>
    <scope>NUCLEOTIDE SEQUENCE [LARGE SCALE GENOMIC DNA]</scope>
    <source>
        <strain evidence="3">cv. Tatra</strain>
        <tissue evidence="2">Young leaves</tissue>
    </source>
</reference>
<name>A0A2K3M7E1_TRIPR</name>
<feature type="region of interest" description="Disordered" evidence="1">
    <location>
        <begin position="1"/>
        <end position="53"/>
    </location>
</feature>
<evidence type="ECO:0000256" key="1">
    <source>
        <dbReference type="SAM" id="MobiDB-lite"/>
    </source>
</evidence>
<feature type="non-terminal residue" evidence="2">
    <location>
        <position position="123"/>
    </location>
</feature>
<proteinExistence type="predicted"/>
<evidence type="ECO:0000313" key="3">
    <source>
        <dbReference type="Proteomes" id="UP000236291"/>
    </source>
</evidence>
<dbReference type="Proteomes" id="UP000236291">
    <property type="component" value="Unassembled WGS sequence"/>
</dbReference>
<comment type="caution">
    <text evidence="2">The sequence shown here is derived from an EMBL/GenBank/DDBJ whole genome shotgun (WGS) entry which is preliminary data.</text>
</comment>
<protein>
    <submittedName>
        <fullName evidence="2">Uncharacterized protein</fullName>
    </submittedName>
</protein>
<reference evidence="2 3" key="1">
    <citation type="journal article" date="2014" name="Am. J. Bot.">
        <title>Genome assembly and annotation for red clover (Trifolium pratense; Fabaceae).</title>
        <authorList>
            <person name="Istvanek J."/>
            <person name="Jaros M."/>
            <person name="Krenek A."/>
            <person name="Repkova J."/>
        </authorList>
    </citation>
    <scope>NUCLEOTIDE SEQUENCE [LARGE SCALE GENOMIC DNA]</scope>
    <source>
        <strain evidence="3">cv. Tatra</strain>
        <tissue evidence="2">Young leaves</tissue>
    </source>
</reference>
<evidence type="ECO:0000313" key="2">
    <source>
        <dbReference type="EMBL" id="PNX86704.1"/>
    </source>
</evidence>
<sequence length="123" mass="13866">MYISKSQSTFIYPNSSDESDRGEDFEKDEPVNGINQNQSTRNDDNMNTSSDDDNIHLTARIQGTKCLLARLNDCEITQDNAVNDEGDLIHFALLVDSEPIDFKEALKSKVWKKQLRIQDPGSG</sequence>
<gene>
    <name evidence="2" type="ORF">L195_g042785</name>
</gene>